<keyword evidence="3" id="KW-0547">Nucleotide-binding</keyword>
<dbReference type="PANTHER" id="PTHR13847:SF287">
    <property type="entry name" value="FAD-DEPENDENT OXIDOREDUCTASE DOMAIN-CONTAINING PROTEIN 1"/>
    <property type="match status" value="1"/>
</dbReference>
<reference evidence="6" key="1">
    <citation type="submission" date="2018-05" db="EMBL/GenBank/DDBJ databases">
        <authorList>
            <person name="Lanie J.A."/>
            <person name="Ng W.-L."/>
            <person name="Kazmierczak K.M."/>
            <person name="Andrzejewski T.M."/>
            <person name="Davidsen T.M."/>
            <person name="Wayne K.J."/>
            <person name="Tettelin H."/>
            <person name="Glass J.I."/>
            <person name="Rusch D."/>
            <person name="Podicherti R."/>
            <person name="Tsui H.-C.T."/>
            <person name="Winkler M.E."/>
        </authorList>
    </citation>
    <scope>NUCLEOTIDE SEQUENCE</scope>
</reference>
<dbReference type="NCBIfam" id="TIGR01373">
    <property type="entry name" value="soxB"/>
    <property type="match status" value="1"/>
</dbReference>
<dbReference type="GO" id="GO:0008115">
    <property type="term" value="F:sarcosine oxidase activity"/>
    <property type="evidence" value="ECO:0007669"/>
    <property type="project" value="InterPro"/>
</dbReference>
<dbReference type="Gene3D" id="3.50.50.60">
    <property type="entry name" value="FAD/NAD(P)-binding domain"/>
    <property type="match status" value="1"/>
</dbReference>
<dbReference type="AlphaFoldDB" id="A0A381UCR6"/>
<organism evidence="6">
    <name type="scientific">marine metagenome</name>
    <dbReference type="NCBI Taxonomy" id="408172"/>
    <lineage>
        <taxon>unclassified sequences</taxon>
        <taxon>metagenomes</taxon>
        <taxon>ecological metagenomes</taxon>
    </lineage>
</organism>
<sequence length="417" mass="45930">MRYSLFSIARHALNSHKGWTEAWKKPPLQRQYDVVIIGGGGHGLATAYYLAKLNNNLRVAVLEKGWIGGGNTGRNTTGIRSNYFLSENAKFYDYSLKLWKNLTQELNFNLMFSQRGWVSLCHSSSDVERLATRYNALRLNDIDGDVLTLDQLKTMLPDLNYSPDARFPISGAVIQRRGGVARHDAVAWGFARAASRLGVDIIENCKVTDINIDKNSVTSIQTSKGHVACKKIGICVAGHSSEIARMVGLKLPMETHLLQAMVTEPVKPFLNTGVVSPALHCYISQTDKGEILIGGGIDGYNSYSQRGTWPKIEEIVSGAISMFPRLRGLKLMRTWAGIMDMTMDGAPIIGQTPIKHLYINGGWCIGGFKAIPGAARCFAKTIINDEPHPLTAPFSLDRFRTGRLLNESGAGNLPHKQ</sequence>
<gene>
    <name evidence="6" type="ORF">METZ01_LOCUS78001</name>
</gene>
<dbReference type="InterPro" id="IPR006076">
    <property type="entry name" value="FAD-dep_OxRdtase"/>
</dbReference>
<evidence type="ECO:0000256" key="1">
    <source>
        <dbReference type="ARBA" id="ARBA00004496"/>
    </source>
</evidence>
<keyword evidence="4" id="KW-0560">Oxidoreductase</keyword>
<dbReference type="EMBL" id="UINC01006048">
    <property type="protein sequence ID" value="SVA25147.1"/>
    <property type="molecule type" value="Genomic_DNA"/>
</dbReference>
<evidence type="ECO:0000256" key="3">
    <source>
        <dbReference type="ARBA" id="ARBA00022741"/>
    </source>
</evidence>
<name>A0A381UCR6_9ZZZZ</name>
<comment type="subcellular location">
    <subcellularLocation>
        <location evidence="1">Cytoplasm</location>
    </subcellularLocation>
</comment>
<dbReference type="GO" id="GO:0005737">
    <property type="term" value="C:cytoplasm"/>
    <property type="evidence" value="ECO:0007669"/>
    <property type="project" value="UniProtKB-SubCell"/>
</dbReference>
<evidence type="ECO:0000259" key="5">
    <source>
        <dbReference type="Pfam" id="PF01266"/>
    </source>
</evidence>
<dbReference type="Pfam" id="PF01266">
    <property type="entry name" value="DAO"/>
    <property type="match status" value="1"/>
</dbReference>
<accession>A0A381UCR6</accession>
<evidence type="ECO:0000313" key="6">
    <source>
        <dbReference type="EMBL" id="SVA25147.1"/>
    </source>
</evidence>
<evidence type="ECO:0000256" key="2">
    <source>
        <dbReference type="ARBA" id="ARBA00022490"/>
    </source>
</evidence>
<protein>
    <recommendedName>
        <fullName evidence="5">FAD dependent oxidoreductase domain-containing protein</fullName>
    </recommendedName>
</protein>
<dbReference type="PANTHER" id="PTHR13847">
    <property type="entry name" value="SARCOSINE DEHYDROGENASE-RELATED"/>
    <property type="match status" value="1"/>
</dbReference>
<dbReference type="InterPro" id="IPR036188">
    <property type="entry name" value="FAD/NAD-bd_sf"/>
</dbReference>
<dbReference type="GO" id="GO:0000166">
    <property type="term" value="F:nucleotide binding"/>
    <property type="evidence" value="ECO:0007669"/>
    <property type="project" value="UniProtKB-KW"/>
</dbReference>
<keyword evidence="2" id="KW-0963">Cytoplasm</keyword>
<proteinExistence type="predicted"/>
<dbReference type="InterPro" id="IPR006278">
    <property type="entry name" value="SoxB"/>
</dbReference>
<dbReference type="SUPFAM" id="SSF51905">
    <property type="entry name" value="FAD/NAD(P)-binding domain"/>
    <property type="match status" value="1"/>
</dbReference>
<evidence type="ECO:0000256" key="4">
    <source>
        <dbReference type="ARBA" id="ARBA00023002"/>
    </source>
</evidence>
<dbReference type="SUPFAM" id="SSF54373">
    <property type="entry name" value="FAD-linked reductases, C-terminal domain"/>
    <property type="match status" value="1"/>
</dbReference>
<dbReference type="GO" id="GO:0046653">
    <property type="term" value="P:tetrahydrofolate metabolic process"/>
    <property type="evidence" value="ECO:0007669"/>
    <property type="project" value="InterPro"/>
</dbReference>
<dbReference type="Gene3D" id="3.30.9.10">
    <property type="entry name" value="D-Amino Acid Oxidase, subunit A, domain 2"/>
    <property type="match status" value="1"/>
</dbReference>
<feature type="domain" description="FAD dependent oxidoreductase" evidence="5">
    <location>
        <begin position="33"/>
        <end position="380"/>
    </location>
</feature>